<accession>A0A7T3TKY9</accession>
<dbReference type="GeneID" id="80456982"/>
<dbReference type="EMBL" id="MW021761">
    <property type="protein sequence ID" value="QPX74995.1"/>
    <property type="molecule type" value="Genomic_DNA"/>
</dbReference>
<proteinExistence type="predicted"/>
<keyword evidence="2" id="KW-1185">Reference proteome</keyword>
<evidence type="ECO:0000313" key="2">
    <source>
        <dbReference type="Proteomes" id="UP000595249"/>
    </source>
</evidence>
<reference evidence="1 2" key="1">
    <citation type="submission" date="2020-09" db="EMBL/GenBank/DDBJ databases">
        <authorList>
            <person name="Marshall N."/>
            <person name="Wilson M.E."/>
            <person name="Walker J.K."/>
            <person name="Johnson L."/>
            <person name="Sharma R."/>
            <person name="Carr E."/>
            <person name="Grose J.H."/>
        </authorList>
    </citation>
    <scope>NUCLEOTIDE SEQUENCE [LARGE SCALE GENOMIC DNA]</scope>
</reference>
<dbReference type="KEGG" id="vg:80456982"/>
<organism evidence="1 2">
    <name type="scientific">Serratia phage vB_SmaS_Rovert</name>
    <dbReference type="NCBI Taxonomy" id="2777363"/>
    <lineage>
        <taxon>Viruses</taxon>
        <taxon>Duplodnaviria</taxon>
        <taxon>Heunggongvirae</taxon>
        <taxon>Uroviricota</taxon>
        <taxon>Caudoviricetes</taxon>
        <taxon>Rovertvirus</taxon>
        <taxon>Rovertvirus rovert</taxon>
    </lineage>
</organism>
<dbReference type="Proteomes" id="UP000595249">
    <property type="component" value="Segment"/>
</dbReference>
<dbReference type="RefSeq" id="YP_010774081.1">
    <property type="nucleotide sequence ID" value="NC_074751.1"/>
</dbReference>
<name>A0A7T3TKY9_9CAUD</name>
<sequence>MKKLNMLEFVQKTGYFKSSERTHEIAFPGGYIATAINHPTAPMLERIVFGGKSYSNLQYAFSAAYNLYKAQYNDNCDNSAK</sequence>
<evidence type="ECO:0000313" key="1">
    <source>
        <dbReference type="EMBL" id="QPX74995.1"/>
    </source>
</evidence>
<protein>
    <submittedName>
        <fullName evidence="1">Uncharacterized protein</fullName>
    </submittedName>
</protein>